<keyword evidence="13" id="KW-0966">Cell projection</keyword>
<reference evidence="14" key="1">
    <citation type="journal article" date="2019" name="Int. J. Syst. Evol. Microbiol.">
        <title>The Global Catalogue of Microorganisms (GCM) 10K type strain sequencing project: providing services to taxonomists for standard genome sequencing and annotation.</title>
        <authorList>
            <consortium name="The Broad Institute Genomics Platform"/>
            <consortium name="The Broad Institute Genome Sequencing Center for Infectious Disease"/>
            <person name="Wu L."/>
            <person name="Ma J."/>
        </authorList>
    </citation>
    <scope>NUCLEOTIDE SEQUENCE [LARGE SCALE GENOMIC DNA]</scope>
    <source>
        <strain evidence="14">CCUG 57263</strain>
    </source>
</reference>
<dbReference type="NCBIfam" id="TIGR00206">
    <property type="entry name" value="fliF"/>
    <property type="match status" value="1"/>
</dbReference>
<comment type="caution">
    <text evidence="13">The sequence shown here is derived from an EMBL/GenBank/DDBJ whole genome shotgun (WGS) entry which is preliminary data.</text>
</comment>
<dbReference type="PRINTS" id="PR01009">
    <property type="entry name" value="FLGMRINGFLIF"/>
</dbReference>
<feature type="domain" description="Flagellar M-ring N-terminal" evidence="11">
    <location>
        <begin position="46"/>
        <end position="222"/>
    </location>
</feature>
<keyword evidence="7 10" id="KW-0472">Membrane</keyword>
<evidence type="ECO:0000256" key="4">
    <source>
        <dbReference type="ARBA" id="ARBA00022475"/>
    </source>
</evidence>
<sequence length="528" mass="58295">MNETVLQYVNRGKEFWGRFSKGQKITIIATIALLILTLVLVTYSLSKTEYATAFTDLQPADAAAIKKHLEDNKIPYRLSDDGKSIGVPRNMVSTVKIEVESQGLNQNGSIGYGAFRENNAFGTTDNEFSIKKLDMIQGELQQLINSNTAVASSKVVINLPEETVFLRDEQDQQSTASVVVNLKPGYRLDQNKIDTMYQLVSKSVKNLPIENIAISDQNGDLLPYSKNNDSQFTSANAAAMQFEIKRKFEQDLRKDIKEILGGILGKDKVIPMVIATMNFDKRSTVENLVTPVNTEEQRGIEISVQELQKTYTSNGADTGGVPGTGPTDIPTYPGSSAAGSANSEEMQRTVNYEVNRITQQIESSPFTVTDLTISVGIEPPDRNNPESFTPEAREAIEQILISVVNASLANSGRTFTPEELASRVHVFDQTFAGPQEVNPASSVNWYWIGGIAAAVLALAGLGGYFISRRRKANEEAAEEAYESTAIEYPTIDLENVTNENQIRNQLETLAKKKPEEFVNLLRTWLVDE</sequence>
<evidence type="ECO:0000256" key="2">
    <source>
        <dbReference type="ARBA" id="ARBA00004651"/>
    </source>
</evidence>
<evidence type="ECO:0000313" key="14">
    <source>
        <dbReference type="Proteomes" id="UP001597120"/>
    </source>
</evidence>
<dbReference type="Pfam" id="PF01514">
    <property type="entry name" value="YscJ_FliF"/>
    <property type="match status" value="1"/>
</dbReference>
<proteinExistence type="inferred from homology"/>
<name>A0ABW3DAC6_9BACL</name>
<dbReference type="PANTHER" id="PTHR30046:SF0">
    <property type="entry name" value="FLAGELLAR M-RING PROTEIN"/>
    <property type="match status" value="1"/>
</dbReference>
<keyword evidence="8 9" id="KW-0975">Bacterial flagellum</keyword>
<dbReference type="InterPro" id="IPR013556">
    <property type="entry name" value="Flag_M-ring_C"/>
</dbReference>
<organism evidence="13 14">
    <name type="scientific">Paenibacillus residui</name>
    <dbReference type="NCBI Taxonomy" id="629724"/>
    <lineage>
        <taxon>Bacteria</taxon>
        <taxon>Bacillati</taxon>
        <taxon>Bacillota</taxon>
        <taxon>Bacilli</taxon>
        <taxon>Bacillales</taxon>
        <taxon>Paenibacillaceae</taxon>
        <taxon>Paenibacillus</taxon>
    </lineage>
</organism>
<keyword evidence="13" id="KW-0969">Cilium</keyword>
<feature type="transmembrane region" description="Helical" evidence="10">
    <location>
        <begin position="25"/>
        <end position="45"/>
    </location>
</feature>
<feature type="domain" description="Flagellar M-ring C-terminal" evidence="12">
    <location>
        <begin position="260"/>
        <end position="404"/>
    </location>
</feature>
<keyword evidence="6 10" id="KW-1133">Transmembrane helix</keyword>
<protein>
    <recommendedName>
        <fullName evidence="9">Flagellar M-ring protein</fullName>
    </recommendedName>
</protein>
<accession>A0ABW3DAC6</accession>
<feature type="transmembrane region" description="Helical" evidence="10">
    <location>
        <begin position="445"/>
        <end position="466"/>
    </location>
</feature>
<comment type="similarity">
    <text evidence="3 9">Belongs to the FliF family.</text>
</comment>
<evidence type="ECO:0000256" key="1">
    <source>
        <dbReference type="ARBA" id="ARBA00004117"/>
    </source>
</evidence>
<evidence type="ECO:0000259" key="12">
    <source>
        <dbReference type="Pfam" id="PF08345"/>
    </source>
</evidence>
<keyword evidence="13" id="KW-0282">Flagellum</keyword>
<evidence type="ECO:0000259" key="11">
    <source>
        <dbReference type="Pfam" id="PF01514"/>
    </source>
</evidence>
<dbReference type="InterPro" id="IPR043427">
    <property type="entry name" value="YscJ/FliF"/>
</dbReference>
<dbReference type="Proteomes" id="UP001597120">
    <property type="component" value="Unassembled WGS sequence"/>
</dbReference>
<dbReference type="InterPro" id="IPR045851">
    <property type="entry name" value="AMP-bd_C_sf"/>
</dbReference>
<dbReference type="InterPro" id="IPR006182">
    <property type="entry name" value="FliF_N_dom"/>
</dbReference>
<evidence type="ECO:0000313" key="13">
    <source>
        <dbReference type="EMBL" id="MFD0869194.1"/>
    </source>
</evidence>
<dbReference type="PIRSF" id="PIRSF004862">
    <property type="entry name" value="FliF"/>
    <property type="match status" value="1"/>
</dbReference>
<dbReference type="RefSeq" id="WP_379287426.1">
    <property type="nucleotide sequence ID" value="NZ_JBHTIU010000027.1"/>
</dbReference>
<keyword evidence="14" id="KW-1185">Reference proteome</keyword>
<keyword evidence="4" id="KW-1003">Cell membrane</keyword>
<evidence type="ECO:0000256" key="3">
    <source>
        <dbReference type="ARBA" id="ARBA00007971"/>
    </source>
</evidence>
<dbReference type="Pfam" id="PF08345">
    <property type="entry name" value="YscJ_FliF_C"/>
    <property type="match status" value="1"/>
</dbReference>
<comment type="subcellular location">
    <subcellularLocation>
        <location evidence="1 9">Bacterial flagellum basal body</location>
    </subcellularLocation>
    <subcellularLocation>
        <location evidence="2">Cell membrane</location>
        <topology evidence="2">Multi-pass membrane protein</topology>
    </subcellularLocation>
</comment>
<keyword evidence="5 10" id="KW-0812">Transmembrane</keyword>
<evidence type="ECO:0000256" key="5">
    <source>
        <dbReference type="ARBA" id="ARBA00022692"/>
    </source>
</evidence>
<evidence type="ECO:0000256" key="9">
    <source>
        <dbReference type="PIRNR" id="PIRNR004862"/>
    </source>
</evidence>
<dbReference type="InterPro" id="IPR000067">
    <property type="entry name" value="FlgMring_FliF"/>
</dbReference>
<dbReference type="PANTHER" id="PTHR30046">
    <property type="entry name" value="FLAGELLAR M-RING PROTEIN"/>
    <property type="match status" value="1"/>
</dbReference>
<evidence type="ECO:0000256" key="8">
    <source>
        <dbReference type="ARBA" id="ARBA00023143"/>
    </source>
</evidence>
<dbReference type="Gene3D" id="3.30.300.30">
    <property type="match status" value="1"/>
</dbReference>
<gene>
    <name evidence="13" type="primary">fliF</name>
    <name evidence="13" type="ORF">ACFQ03_08520</name>
</gene>
<evidence type="ECO:0000256" key="10">
    <source>
        <dbReference type="SAM" id="Phobius"/>
    </source>
</evidence>
<evidence type="ECO:0000256" key="7">
    <source>
        <dbReference type="ARBA" id="ARBA00023136"/>
    </source>
</evidence>
<dbReference type="EMBL" id="JBHTIU010000027">
    <property type="protein sequence ID" value="MFD0869194.1"/>
    <property type="molecule type" value="Genomic_DNA"/>
</dbReference>
<evidence type="ECO:0000256" key="6">
    <source>
        <dbReference type="ARBA" id="ARBA00022989"/>
    </source>
</evidence>
<comment type="function">
    <text evidence="9">The M ring may be actively involved in energy transduction.</text>
</comment>